<feature type="compositionally biased region" description="Basic and acidic residues" evidence="1">
    <location>
        <begin position="642"/>
        <end position="654"/>
    </location>
</feature>
<dbReference type="OrthoDB" id="20507at2759"/>
<dbReference type="EMBL" id="FJUX01000100">
    <property type="protein sequence ID" value="CZT07862.1"/>
    <property type="molecule type" value="Genomic_DNA"/>
</dbReference>
<dbReference type="InterPro" id="IPR011666">
    <property type="entry name" value="DUF1604"/>
</dbReference>
<protein>
    <submittedName>
        <fullName evidence="3">Related to growth regulation protein WHI2</fullName>
    </submittedName>
</protein>
<accession>A0A1E1LBN7</accession>
<dbReference type="PROSITE" id="PS50174">
    <property type="entry name" value="G_PATCH"/>
    <property type="match status" value="1"/>
</dbReference>
<dbReference type="Pfam" id="PF07713">
    <property type="entry name" value="DUF1604"/>
    <property type="match status" value="1"/>
</dbReference>
<dbReference type="InterPro" id="IPR000467">
    <property type="entry name" value="G_patch_dom"/>
</dbReference>
<feature type="compositionally biased region" description="Basic and acidic residues" evidence="1">
    <location>
        <begin position="93"/>
        <end position="106"/>
    </location>
</feature>
<feature type="region of interest" description="Disordered" evidence="1">
    <location>
        <begin position="547"/>
        <end position="576"/>
    </location>
</feature>
<dbReference type="GO" id="GO:0006397">
    <property type="term" value="P:mRNA processing"/>
    <property type="evidence" value="ECO:0007669"/>
    <property type="project" value="InterPro"/>
</dbReference>
<organism evidence="3 4">
    <name type="scientific">Rhynchosporium agropyri</name>
    <dbReference type="NCBI Taxonomy" id="914238"/>
    <lineage>
        <taxon>Eukaryota</taxon>
        <taxon>Fungi</taxon>
        <taxon>Dikarya</taxon>
        <taxon>Ascomycota</taxon>
        <taxon>Pezizomycotina</taxon>
        <taxon>Leotiomycetes</taxon>
        <taxon>Helotiales</taxon>
        <taxon>Ploettnerulaceae</taxon>
        <taxon>Rhynchosporium</taxon>
    </lineage>
</organism>
<keyword evidence="4" id="KW-1185">Reference proteome</keyword>
<evidence type="ECO:0000313" key="3">
    <source>
        <dbReference type="EMBL" id="CZT07862.1"/>
    </source>
</evidence>
<dbReference type="AlphaFoldDB" id="A0A1E1LBN7"/>
<evidence type="ECO:0000259" key="2">
    <source>
        <dbReference type="PROSITE" id="PS50174"/>
    </source>
</evidence>
<feature type="domain" description="G-patch" evidence="2">
    <location>
        <begin position="152"/>
        <end position="221"/>
    </location>
</feature>
<dbReference type="Pfam" id="PF26093">
    <property type="entry name" value="HTH_TGH"/>
    <property type="match status" value="1"/>
</dbReference>
<evidence type="ECO:0000313" key="4">
    <source>
        <dbReference type="Proteomes" id="UP000178912"/>
    </source>
</evidence>
<dbReference type="Proteomes" id="UP000178912">
    <property type="component" value="Unassembled WGS sequence"/>
</dbReference>
<dbReference type="Pfam" id="PF01585">
    <property type="entry name" value="G-patch"/>
    <property type="match status" value="1"/>
</dbReference>
<proteinExistence type="predicted"/>
<gene>
    <name evidence="3" type="ORF">RAG0_13162</name>
</gene>
<feature type="region of interest" description="Disordered" evidence="1">
    <location>
        <begin position="77"/>
        <end position="111"/>
    </location>
</feature>
<feature type="region of interest" description="Disordered" evidence="1">
    <location>
        <begin position="354"/>
        <end position="382"/>
    </location>
</feature>
<feature type="region of interest" description="Disordered" evidence="1">
    <location>
        <begin position="21"/>
        <end position="40"/>
    </location>
</feature>
<feature type="region of interest" description="Disordered" evidence="1">
    <location>
        <begin position="220"/>
        <end position="269"/>
    </location>
</feature>
<dbReference type="PANTHER" id="PTHR13384:SF19">
    <property type="entry name" value="G PATCH DOMAIN-CONTAINING PROTEIN 1"/>
    <property type="match status" value="1"/>
</dbReference>
<sequence>MSGKRSRANFEADLQAQQSPFVAFGTPLPPLDPDVRDDGSYVPVWKQEGRDERGLKRLHGAFTGGFSAGYYNTVGSKEGWTPSTFVSSRTNRKKDEPKAAQRRPEDYMDEEDIADAEDAKRVQTAEGFAGLGSTQDDTNRRGAFIDLFRIEGETVGVKLLKKMGWKEGQGVGPKVRRKARLEGLEKPGDDANATHLFAPENTHTISFVRKNDHKGLGFDEEMKLSSNHGPGTATPKSEDEDEDDGGLLATKASKKKKKPVRGGIGMGILNDTGSDDEDLYEIGPKISYNRVIGGDKKKKKAAKINPLLSSKPVFISKRTAMAKAAIGFRKCHDGRLPLDGFILSSIDEFSSVTRSTEEYEAPQVPEGWSSSKQPKDGPQSDAYLSTADAAKASKLDPKSRASMLGEATLPGKSVFDFLTTAARNRLASASRKSNLPAALGEIPKGYNMTEEERHRDLLAQIPKVDRYTADAALSRGASGFMPYGEDEGKRSRYRGYLEYQAGINTTVPKRSSGVSKDDWLKELREFANCAQIFKPMSGMMATRFTSSTTAPKLASDPPESASLLSKPTPKAEDPAEQAAKLGMYGPLTRSSKEWYPSRLLCKRFNVKPPAHVQPGATEHGDETGATRKSAPDVVSQSSIQEMMRESYSQRHDGENGTAATKPAEPTVEVKKEALVVDAERNEALEGQKAGEAVFKAIFGDDSDDDD</sequence>
<dbReference type="PANTHER" id="PTHR13384">
    <property type="entry name" value="G PATCH DOMAIN-CONTAINING PROTEIN 1"/>
    <property type="match status" value="1"/>
</dbReference>
<dbReference type="GO" id="GO:0005634">
    <property type="term" value="C:nucleus"/>
    <property type="evidence" value="ECO:0007669"/>
    <property type="project" value="TreeGrafter"/>
</dbReference>
<reference evidence="4" key="1">
    <citation type="submission" date="2016-03" db="EMBL/GenBank/DDBJ databases">
        <authorList>
            <person name="Guldener U."/>
        </authorList>
    </citation>
    <scope>NUCLEOTIDE SEQUENCE [LARGE SCALE GENOMIC DNA]</scope>
    <source>
        <strain evidence="4">04CH-RAC-A.6.1</strain>
    </source>
</reference>
<dbReference type="GO" id="GO:0003723">
    <property type="term" value="F:RNA binding"/>
    <property type="evidence" value="ECO:0007669"/>
    <property type="project" value="TreeGrafter"/>
</dbReference>
<evidence type="ECO:0000256" key="1">
    <source>
        <dbReference type="SAM" id="MobiDB-lite"/>
    </source>
</evidence>
<feature type="region of interest" description="Disordered" evidence="1">
    <location>
        <begin position="609"/>
        <end position="666"/>
    </location>
</feature>
<name>A0A1E1LBN7_9HELO</name>